<proteinExistence type="predicted"/>
<keyword evidence="1" id="KW-1133">Transmembrane helix</keyword>
<dbReference type="Proteomes" id="UP001527052">
    <property type="component" value="Unassembled WGS sequence"/>
</dbReference>
<protein>
    <submittedName>
        <fullName evidence="2">Uncharacterized protein</fullName>
    </submittedName>
</protein>
<sequence length="58" mass="6688">MKKILQFFILLLVVYLLIHILFGLDFNPVISLITKISQIVLALFLLIYVSKLVGEKKN</sequence>
<feature type="transmembrane region" description="Helical" evidence="1">
    <location>
        <begin position="30"/>
        <end position="49"/>
    </location>
</feature>
<dbReference type="RefSeq" id="WP_268637933.1">
    <property type="nucleotide sequence ID" value="NZ_JAMDLZ010000022.1"/>
</dbReference>
<accession>A0ABT4ER19</accession>
<keyword evidence="3" id="KW-1185">Reference proteome</keyword>
<organism evidence="2 3">
    <name type="scientific">Lysinibacillus xylanilyticus</name>
    <dbReference type="NCBI Taxonomy" id="582475"/>
    <lineage>
        <taxon>Bacteria</taxon>
        <taxon>Bacillati</taxon>
        <taxon>Bacillota</taxon>
        <taxon>Bacilli</taxon>
        <taxon>Bacillales</taxon>
        <taxon>Bacillaceae</taxon>
        <taxon>Lysinibacillus</taxon>
    </lineage>
</organism>
<evidence type="ECO:0000313" key="2">
    <source>
        <dbReference type="EMBL" id="MCY9548075.1"/>
    </source>
</evidence>
<reference evidence="2 3" key="1">
    <citation type="submission" date="2022-05" db="EMBL/GenBank/DDBJ databases">
        <title>Genome Sequencing of Bee-Associated Microbes.</title>
        <authorList>
            <person name="Dunlap C."/>
        </authorList>
    </citation>
    <scope>NUCLEOTIDE SEQUENCE [LARGE SCALE GENOMIC DNA]</scope>
    <source>
        <strain evidence="2 3">NRRL BD-083</strain>
    </source>
</reference>
<comment type="caution">
    <text evidence="2">The sequence shown here is derived from an EMBL/GenBank/DDBJ whole genome shotgun (WGS) entry which is preliminary data.</text>
</comment>
<name>A0ABT4ER19_9BACI</name>
<evidence type="ECO:0000256" key="1">
    <source>
        <dbReference type="SAM" id="Phobius"/>
    </source>
</evidence>
<keyword evidence="1" id="KW-0472">Membrane</keyword>
<feature type="transmembrane region" description="Helical" evidence="1">
    <location>
        <begin position="7"/>
        <end position="24"/>
    </location>
</feature>
<dbReference type="EMBL" id="JAMDLZ010000022">
    <property type="protein sequence ID" value="MCY9548075.1"/>
    <property type="molecule type" value="Genomic_DNA"/>
</dbReference>
<gene>
    <name evidence="2" type="ORF">M5W82_14030</name>
</gene>
<keyword evidence="1" id="KW-0812">Transmembrane</keyword>
<evidence type="ECO:0000313" key="3">
    <source>
        <dbReference type="Proteomes" id="UP001527052"/>
    </source>
</evidence>